<dbReference type="AlphaFoldDB" id="A0A0E3L9D1"/>
<dbReference type="HOGENOM" id="CLU_174501_0_0_2"/>
<keyword evidence="3" id="KW-1185">Reference proteome</keyword>
<evidence type="ECO:0000313" key="3">
    <source>
        <dbReference type="Proteomes" id="UP000033111"/>
    </source>
</evidence>
<feature type="transmembrane region" description="Helical" evidence="1">
    <location>
        <begin position="36"/>
        <end position="58"/>
    </location>
</feature>
<dbReference type="RefSeq" id="WP_048173805.1">
    <property type="nucleotide sequence ID" value="NZ_CP009506.1"/>
</dbReference>
<feature type="transmembrane region" description="Helical" evidence="1">
    <location>
        <begin position="6"/>
        <end position="24"/>
    </location>
</feature>
<dbReference type="OrthoDB" id="147316at2157"/>
<reference evidence="2 3" key="1">
    <citation type="submission" date="2014-07" db="EMBL/GenBank/DDBJ databases">
        <title>Methanogenic archaea and the global carbon cycle.</title>
        <authorList>
            <person name="Henriksen J.R."/>
            <person name="Luke J."/>
            <person name="Reinhart S."/>
            <person name="Benedict M.N."/>
            <person name="Youngblut N.D."/>
            <person name="Metcalf M.E."/>
            <person name="Whitaker R.J."/>
            <person name="Metcalf W.W."/>
        </authorList>
    </citation>
    <scope>NUCLEOTIDE SEQUENCE [LARGE SCALE GENOMIC DNA]</scope>
    <source>
        <strain evidence="2 3">T4/M</strain>
    </source>
</reference>
<proteinExistence type="predicted"/>
<name>A0A0E3L9D1_9EURY</name>
<keyword evidence="1" id="KW-0812">Transmembrane</keyword>
<evidence type="ECO:0000313" key="2">
    <source>
        <dbReference type="EMBL" id="AKB30061.1"/>
    </source>
</evidence>
<organism evidence="2 3">
    <name type="scientific">Methanosarcina siciliae T4/M</name>
    <dbReference type="NCBI Taxonomy" id="1434120"/>
    <lineage>
        <taxon>Archaea</taxon>
        <taxon>Methanobacteriati</taxon>
        <taxon>Methanobacteriota</taxon>
        <taxon>Stenosarchaea group</taxon>
        <taxon>Methanomicrobia</taxon>
        <taxon>Methanosarcinales</taxon>
        <taxon>Methanosarcinaceae</taxon>
        <taxon>Methanosarcina</taxon>
    </lineage>
</organism>
<dbReference type="Proteomes" id="UP000033111">
    <property type="component" value="Chromosome"/>
</dbReference>
<dbReference type="PATRIC" id="fig|1434120.4.peg.4333"/>
<dbReference type="KEGG" id="msw:MSSIT_3342"/>
<sequence>METKDTVFLVVMVLSSFLLSFQWLRRFTYRPENPFIDPLIILSIMILAGTLSLMLISINNKLQDFEDTIEARDRSLRVNMESSETKIEERMNELSSKVDNAVYEFNRRKYH</sequence>
<evidence type="ECO:0000256" key="1">
    <source>
        <dbReference type="SAM" id="Phobius"/>
    </source>
</evidence>
<keyword evidence="1" id="KW-1133">Transmembrane helix</keyword>
<protein>
    <submittedName>
        <fullName evidence="2">Uncharacterized protein</fullName>
    </submittedName>
</protein>
<gene>
    <name evidence="2" type="ORF">MSSIT_3342</name>
</gene>
<dbReference type="EMBL" id="CP009506">
    <property type="protein sequence ID" value="AKB30061.1"/>
    <property type="molecule type" value="Genomic_DNA"/>
</dbReference>
<keyword evidence="1" id="KW-0472">Membrane</keyword>
<accession>A0A0E3L9D1</accession>
<dbReference type="GeneID" id="24862255"/>